<evidence type="ECO:0000256" key="9">
    <source>
        <dbReference type="ARBA" id="ARBA00023065"/>
    </source>
</evidence>
<dbReference type="InterPro" id="IPR037066">
    <property type="entry name" value="Plug_dom_sf"/>
</dbReference>
<dbReference type="GO" id="GO:0009279">
    <property type="term" value="C:cell outer membrane"/>
    <property type="evidence" value="ECO:0007669"/>
    <property type="project" value="UniProtKB-SubCell"/>
</dbReference>
<dbReference type="CDD" id="cd01347">
    <property type="entry name" value="ligand_gated_channel"/>
    <property type="match status" value="1"/>
</dbReference>
<evidence type="ECO:0000256" key="1">
    <source>
        <dbReference type="ARBA" id="ARBA00004571"/>
    </source>
</evidence>
<dbReference type="EMBL" id="JACHFM010000001">
    <property type="protein sequence ID" value="MBB5220980.1"/>
    <property type="molecule type" value="Genomic_DNA"/>
</dbReference>
<feature type="domain" description="TonB-dependent receptor-like beta-barrel" evidence="18">
    <location>
        <begin position="237"/>
        <end position="669"/>
    </location>
</feature>
<comment type="similarity">
    <text evidence="2 14 16">Belongs to the TonB-dependent receptor family.</text>
</comment>
<protein>
    <submittedName>
        <fullName evidence="20">Iron complex outermembrane receptor protein</fullName>
    </submittedName>
</protein>
<organism evidence="20 21">
    <name type="scientific">Amaricoccus macauensis</name>
    <dbReference type="NCBI Taxonomy" id="57001"/>
    <lineage>
        <taxon>Bacteria</taxon>
        <taxon>Pseudomonadati</taxon>
        <taxon>Pseudomonadota</taxon>
        <taxon>Alphaproteobacteria</taxon>
        <taxon>Rhodobacterales</taxon>
        <taxon>Paracoccaceae</taxon>
        <taxon>Amaricoccus</taxon>
    </lineage>
</organism>
<dbReference type="PROSITE" id="PS52016">
    <property type="entry name" value="TONB_DEPENDENT_REC_3"/>
    <property type="match status" value="1"/>
</dbReference>
<dbReference type="InterPro" id="IPR000531">
    <property type="entry name" value="Beta-barrel_TonB"/>
</dbReference>
<comment type="caution">
    <text evidence="20">The sequence shown here is derived from an EMBL/GenBank/DDBJ whole genome shotgun (WGS) entry which is preliminary data.</text>
</comment>
<keyword evidence="9" id="KW-0406">Ion transport</keyword>
<evidence type="ECO:0000256" key="2">
    <source>
        <dbReference type="ARBA" id="ARBA00009810"/>
    </source>
</evidence>
<dbReference type="InterPro" id="IPR010917">
    <property type="entry name" value="TonB_rcpt_CS"/>
</dbReference>
<keyword evidence="12 20" id="KW-0675">Receptor</keyword>
<keyword evidence="21" id="KW-1185">Reference proteome</keyword>
<evidence type="ECO:0000259" key="18">
    <source>
        <dbReference type="Pfam" id="PF00593"/>
    </source>
</evidence>
<evidence type="ECO:0000256" key="4">
    <source>
        <dbReference type="ARBA" id="ARBA00022452"/>
    </source>
</evidence>
<dbReference type="Gene3D" id="2.170.130.10">
    <property type="entry name" value="TonB-dependent receptor, plug domain"/>
    <property type="match status" value="1"/>
</dbReference>
<evidence type="ECO:0000259" key="19">
    <source>
        <dbReference type="Pfam" id="PF07715"/>
    </source>
</evidence>
<dbReference type="InterPro" id="IPR012910">
    <property type="entry name" value="Plug_dom"/>
</dbReference>
<evidence type="ECO:0000313" key="20">
    <source>
        <dbReference type="EMBL" id="MBB5220980.1"/>
    </source>
</evidence>
<evidence type="ECO:0000313" key="21">
    <source>
        <dbReference type="Proteomes" id="UP000549457"/>
    </source>
</evidence>
<dbReference type="AlphaFoldDB" id="A0A840SJP2"/>
<keyword evidence="7 17" id="KW-0732">Signal</keyword>
<proteinExistence type="inferred from homology"/>
<dbReference type="NCBIfam" id="TIGR01783">
    <property type="entry name" value="TonB-siderophor"/>
    <property type="match status" value="1"/>
</dbReference>
<feature type="domain" description="TonB-dependent receptor plug" evidence="19">
    <location>
        <begin position="62"/>
        <end position="164"/>
    </location>
</feature>
<evidence type="ECO:0000256" key="6">
    <source>
        <dbReference type="ARBA" id="ARBA00022692"/>
    </source>
</evidence>
<evidence type="ECO:0000256" key="8">
    <source>
        <dbReference type="ARBA" id="ARBA00023004"/>
    </source>
</evidence>
<gene>
    <name evidence="20" type="ORF">HNP73_000901</name>
</gene>
<evidence type="ECO:0000256" key="10">
    <source>
        <dbReference type="ARBA" id="ARBA00023077"/>
    </source>
</evidence>
<keyword evidence="13 14" id="KW-0998">Cell outer membrane</keyword>
<dbReference type="GO" id="GO:0038023">
    <property type="term" value="F:signaling receptor activity"/>
    <property type="evidence" value="ECO:0007669"/>
    <property type="project" value="InterPro"/>
</dbReference>
<evidence type="ECO:0000256" key="7">
    <source>
        <dbReference type="ARBA" id="ARBA00022729"/>
    </source>
</evidence>
<keyword evidence="3 14" id="KW-0813">Transport</keyword>
<dbReference type="PANTHER" id="PTHR32552">
    <property type="entry name" value="FERRICHROME IRON RECEPTOR-RELATED"/>
    <property type="match status" value="1"/>
</dbReference>
<dbReference type="RefSeq" id="WP_184147396.1">
    <property type="nucleotide sequence ID" value="NZ_JACHFM010000001.1"/>
</dbReference>
<accession>A0A840SJP2</accession>
<comment type="subcellular location">
    <subcellularLocation>
        <location evidence="1 14">Cell outer membrane</location>
        <topology evidence="1 14">Multi-pass membrane protein</topology>
    </subcellularLocation>
</comment>
<feature type="chain" id="PRO_5032620301" evidence="17">
    <location>
        <begin position="23"/>
        <end position="700"/>
    </location>
</feature>
<keyword evidence="6 14" id="KW-0812">Transmembrane</keyword>
<keyword evidence="8" id="KW-0408">Iron</keyword>
<keyword evidence="5" id="KW-0410">Iron transport</keyword>
<feature type="short sequence motif" description="TonB C-terminal box" evidence="15">
    <location>
        <begin position="683"/>
        <end position="700"/>
    </location>
</feature>
<name>A0A840SJP2_9RHOB</name>
<dbReference type="Proteomes" id="UP000549457">
    <property type="component" value="Unassembled WGS sequence"/>
</dbReference>
<reference evidence="20 21" key="1">
    <citation type="submission" date="2020-08" db="EMBL/GenBank/DDBJ databases">
        <title>Genomic Encyclopedia of Type Strains, Phase IV (KMG-IV): sequencing the most valuable type-strain genomes for metagenomic binning, comparative biology and taxonomic classification.</title>
        <authorList>
            <person name="Goeker M."/>
        </authorList>
    </citation>
    <scope>NUCLEOTIDE SEQUENCE [LARGE SCALE GENOMIC DNA]</scope>
    <source>
        <strain evidence="20 21">DSM 101730</strain>
    </source>
</reference>
<evidence type="ECO:0000256" key="12">
    <source>
        <dbReference type="ARBA" id="ARBA00023170"/>
    </source>
</evidence>
<dbReference type="InterPro" id="IPR010105">
    <property type="entry name" value="TonB_sidphr_rcpt"/>
</dbReference>
<evidence type="ECO:0000256" key="11">
    <source>
        <dbReference type="ARBA" id="ARBA00023136"/>
    </source>
</evidence>
<dbReference type="PROSITE" id="PS01156">
    <property type="entry name" value="TONB_DEPENDENT_REC_2"/>
    <property type="match status" value="1"/>
</dbReference>
<evidence type="ECO:0000256" key="3">
    <source>
        <dbReference type="ARBA" id="ARBA00022448"/>
    </source>
</evidence>
<keyword evidence="10 16" id="KW-0798">TonB box</keyword>
<sequence length="700" mass="75941">MYRFLFTATLPAVLAFGTGATAQDAPEAGGTLLPTLNIDAAADDGMVPFSSAIASKTDTPIERIPQAVSIITQESLVQRRPQNLESVVAYAPGVVPAPWGRDNRFAQFLIRGFDIGPYGVYRDGLPQKVIGFAGFAMDPYSLEGLDVLKGPNAVLYGETDPGGIVNATTKRPTFEPLRSGFVTHGPFGTWQGGADVGGPVGEDGALAWRLTGLYRDGETGLANSTNDRQFVAPALTWRPDAETELTVLTNWQKDKTTPALTLPVAGEDFPADVGALPGWMWETNPADSYYKADIASAGYLFSHEFSPGLTVRQQARVARQETDYREFYFNGMISETEMNYADFTVNETATTGAVDTQAQIDFDVAGRANTLLLGIDYSRMKADSSYGYDDSYTISIIDPDVSVTRPQPGAYYDGVQTIEQYGLYAHNQISLTDRLFASFGLRQTWVKNRFDDHLGGDDVSQDDSKLVWDVGATYDLDHGVTPYASYATGFVVNTGSNFEGELHKPTEAEQVEVGVRWRPADTNALFSAALYQIDKTNVLTTDPAHNGFWVQSGEVRHRGLELEANVDLTGGFSAVAGYSYIDAEITSSNDGDEGNRPALVPEHEASLWANYAFRSGRLDGLSMGAGVRYVGSSYGDSTNARETPAHTLVDAALRYRRGAVEGALNVTNLFDKEYYAICRAGGGCGIGDEREIQLTVSFDF</sequence>
<dbReference type="InterPro" id="IPR039426">
    <property type="entry name" value="TonB-dep_rcpt-like"/>
</dbReference>
<evidence type="ECO:0000256" key="16">
    <source>
        <dbReference type="RuleBase" id="RU003357"/>
    </source>
</evidence>
<dbReference type="GO" id="GO:0015344">
    <property type="term" value="F:siderophore uptake transmembrane transporter activity"/>
    <property type="evidence" value="ECO:0007669"/>
    <property type="project" value="TreeGrafter"/>
</dbReference>
<dbReference type="PANTHER" id="PTHR32552:SF68">
    <property type="entry name" value="FERRICHROME OUTER MEMBRANE TRANSPORTER_PHAGE RECEPTOR"/>
    <property type="match status" value="1"/>
</dbReference>
<dbReference type="InterPro" id="IPR036942">
    <property type="entry name" value="Beta-barrel_TonB_sf"/>
</dbReference>
<feature type="signal peptide" evidence="17">
    <location>
        <begin position="1"/>
        <end position="22"/>
    </location>
</feature>
<dbReference type="SUPFAM" id="SSF56935">
    <property type="entry name" value="Porins"/>
    <property type="match status" value="1"/>
</dbReference>
<keyword evidence="11 14" id="KW-0472">Membrane</keyword>
<evidence type="ECO:0000256" key="13">
    <source>
        <dbReference type="ARBA" id="ARBA00023237"/>
    </source>
</evidence>
<evidence type="ECO:0000256" key="15">
    <source>
        <dbReference type="PROSITE-ProRule" id="PRU10144"/>
    </source>
</evidence>
<dbReference type="GO" id="GO:0015891">
    <property type="term" value="P:siderophore transport"/>
    <property type="evidence" value="ECO:0007669"/>
    <property type="project" value="InterPro"/>
</dbReference>
<keyword evidence="4 14" id="KW-1134">Transmembrane beta strand</keyword>
<evidence type="ECO:0000256" key="14">
    <source>
        <dbReference type="PROSITE-ProRule" id="PRU01360"/>
    </source>
</evidence>
<evidence type="ECO:0000256" key="5">
    <source>
        <dbReference type="ARBA" id="ARBA00022496"/>
    </source>
</evidence>
<evidence type="ECO:0000256" key="17">
    <source>
        <dbReference type="SAM" id="SignalP"/>
    </source>
</evidence>
<dbReference type="Pfam" id="PF00593">
    <property type="entry name" value="TonB_dep_Rec_b-barrel"/>
    <property type="match status" value="1"/>
</dbReference>
<dbReference type="Gene3D" id="2.40.170.20">
    <property type="entry name" value="TonB-dependent receptor, beta-barrel domain"/>
    <property type="match status" value="1"/>
</dbReference>
<dbReference type="Pfam" id="PF07715">
    <property type="entry name" value="Plug"/>
    <property type="match status" value="1"/>
</dbReference>